<dbReference type="SUPFAM" id="SSF53474">
    <property type="entry name" value="alpha/beta-Hydrolases"/>
    <property type="match status" value="1"/>
</dbReference>
<dbReference type="InterPro" id="IPR001375">
    <property type="entry name" value="Peptidase_S9_cat"/>
</dbReference>
<dbReference type="OrthoDB" id="9812921at2"/>
<feature type="domain" description="Peptidase S9 prolyl oligopeptidase catalytic" evidence="2">
    <location>
        <begin position="654"/>
        <end position="821"/>
    </location>
</feature>
<proteinExistence type="predicted"/>
<name>A0A363NUM1_9SPHI</name>
<reference evidence="3 4" key="1">
    <citation type="submission" date="2018-04" db="EMBL/GenBank/DDBJ databases">
        <title>Sphingobacterium sp. M46 Genome.</title>
        <authorList>
            <person name="Cheng J."/>
            <person name="Li Y."/>
        </authorList>
    </citation>
    <scope>NUCLEOTIDE SEQUENCE [LARGE SCALE GENOMIC DNA]</scope>
    <source>
        <strain evidence="3 4">M46</strain>
    </source>
</reference>
<dbReference type="PANTHER" id="PTHR42776:SF4">
    <property type="entry name" value="ACYLAMINO-ACID-RELEASING ENZYME"/>
    <property type="match status" value="1"/>
</dbReference>
<dbReference type="GO" id="GO:0004252">
    <property type="term" value="F:serine-type endopeptidase activity"/>
    <property type="evidence" value="ECO:0007669"/>
    <property type="project" value="TreeGrafter"/>
</dbReference>
<dbReference type="InterPro" id="IPR029058">
    <property type="entry name" value="AB_hydrolase_fold"/>
</dbReference>
<gene>
    <name evidence="3" type="ORF">DCO56_13845</name>
</gene>
<dbReference type="EMBL" id="QCXX01000003">
    <property type="protein sequence ID" value="PUV24423.1"/>
    <property type="molecule type" value="Genomic_DNA"/>
</dbReference>
<protein>
    <recommendedName>
        <fullName evidence="2">Peptidase S9 prolyl oligopeptidase catalytic domain-containing protein</fullName>
    </recommendedName>
</protein>
<evidence type="ECO:0000259" key="2">
    <source>
        <dbReference type="Pfam" id="PF00326"/>
    </source>
</evidence>
<evidence type="ECO:0000313" key="4">
    <source>
        <dbReference type="Proteomes" id="UP000250831"/>
    </source>
</evidence>
<dbReference type="AlphaFoldDB" id="A0A363NUM1"/>
<keyword evidence="4" id="KW-1185">Reference proteome</keyword>
<comment type="caution">
    <text evidence="3">The sequence shown here is derived from an EMBL/GenBank/DDBJ whole genome shotgun (WGS) entry which is preliminary data.</text>
</comment>
<evidence type="ECO:0000256" key="1">
    <source>
        <dbReference type="ARBA" id="ARBA00022801"/>
    </source>
</evidence>
<dbReference type="Gene3D" id="3.40.50.1820">
    <property type="entry name" value="alpha/beta hydrolase"/>
    <property type="match status" value="1"/>
</dbReference>
<organism evidence="3 4">
    <name type="scientific">Sphingobacterium athyrii</name>
    <dbReference type="NCBI Taxonomy" id="2152717"/>
    <lineage>
        <taxon>Bacteria</taxon>
        <taxon>Pseudomonadati</taxon>
        <taxon>Bacteroidota</taxon>
        <taxon>Sphingobacteriia</taxon>
        <taxon>Sphingobacteriales</taxon>
        <taxon>Sphingobacteriaceae</taxon>
        <taxon>Sphingobacterium</taxon>
    </lineage>
</organism>
<accession>A0A363NUM1</accession>
<sequence length="838" mass="96658">MIQNLLKLILLQMGLVLVSAKNQEDTINSWRAKFASLSNLVYQSKDANWIAIKKISKLSTDSIFVINAKNHGKTVHRIMNAQLLFLNEEGVLGQNEQKALFLNLTTGDTFHFNNVIKTYILEDLSRYALLFKDRRLKIYNSSGKMLLEITDVEDLPLSDSRNTLFFKNQKDGKNQVIAANGGQNKVVYSTENKIRKIQLISSGKQLIITEATTSKEQDRLIIFDTQSSGKKLLDLDIPKKSIVKLSEIQDGESFLIGARVESDESNDPLVEVWYGNDSYVNEHFMRFNEQKFWLWKPKSSKLQAIEVPKNNEVSSLNNDRYFMTYPPRKGHNFITSEPELNEAKVYDLKLNTLNDLGNLKLVKRIGKEWPLLLNHEIFCSADGKWFLASKDGVKWILYNCNGKIEYLIDKTGLEQPVFSKNGYYIYFESGDDLWIFNIKQKILTAAGIGKEKMTKITNYVSIRNKHTMASFLPTDCILVETLDRDQNVISYKLFDSGKWKQIIPPTENRLTNNSLIYNPDMTSFYTLEENYNLPPTLYSYDTRGQKLTLFDGNIRDNGAKRIRQEIYSYSAVGKNLNGILYYPTNFNSKKKYPMVVRIYDMQRHISNDYLSPNKMMPEGFQIRTLLERGYFVYLPDTTVGENGPGISALECVHNALDVVLKNPNIDQSKIGLCGQSYGGYKTNFIATHSNRFAAFISGAGISDNIRDFYSYNYAWNKPLYFIYNTVYQMNTTVSADMERYIKNNPILNVEKVNAPILLWAGKNDRIVPWDQTMEFYIGLRRYNKDVIALFYKNGNHSFMNETPEEIDASTKVLNWWDYFLKGKQDLPWIVKLMKKDAL</sequence>
<dbReference type="SUPFAM" id="SSF82171">
    <property type="entry name" value="DPP6 N-terminal domain-like"/>
    <property type="match status" value="1"/>
</dbReference>
<dbReference type="Proteomes" id="UP000250831">
    <property type="component" value="Unassembled WGS sequence"/>
</dbReference>
<dbReference type="GO" id="GO:0006508">
    <property type="term" value="P:proteolysis"/>
    <property type="evidence" value="ECO:0007669"/>
    <property type="project" value="InterPro"/>
</dbReference>
<evidence type="ECO:0000313" key="3">
    <source>
        <dbReference type="EMBL" id="PUV24423.1"/>
    </source>
</evidence>
<keyword evidence="1" id="KW-0378">Hydrolase</keyword>
<dbReference type="Pfam" id="PF00326">
    <property type="entry name" value="Peptidase_S9"/>
    <property type="match status" value="1"/>
</dbReference>
<dbReference type="PANTHER" id="PTHR42776">
    <property type="entry name" value="SERINE PEPTIDASE S9 FAMILY MEMBER"/>
    <property type="match status" value="1"/>
</dbReference>